<dbReference type="PANTHER" id="PTHR45566">
    <property type="entry name" value="HTH-TYPE TRANSCRIPTIONAL REGULATOR YHJB-RELATED"/>
    <property type="match status" value="1"/>
</dbReference>
<evidence type="ECO:0000313" key="4">
    <source>
        <dbReference type="Proteomes" id="UP000184232"/>
    </source>
</evidence>
<evidence type="ECO:0000256" key="1">
    <source>
        <dbReference type="PROSITE-ProRule" id="PRU00169"/>
    </source>
</evidence>
<dbReference type="InterPro" id="IPR011006">
    <property type="entry name" value="CheY-like_superfamily"/>
</dbReference>
<dbReference type="Pfam" id="PF00072">
    <property type="entry name" value="Response_reg"/>
    <property type="match status" value="1"/>
</dbReference>
<dbReference type="Gene3D" id="3.40.50.2300">
    <property type="match status" value="1"/>
</dbReference>
<dbReference type="SUPFAM" id="SSF52172">
    <property type="entry name" value="CheY-like"/>
    <property type="match status" value="1"/>
</dbReference>
<dbReference type="CDD" id="cd17535">
    <property type="entry name" value="REC_NarL-like"/>
    <property type="match status" value="1"/>
</dbReference>
<accession>A0A1M6EFW6</accession>
<evidence type="ECO:0000259" key="2">
    <source>
        <dbReference type="PROSITE" id="PS50110"/>
    </source>
</evidence>
<dbReference type="EMBL" id="FQZH01000001">
    <property type="protein sequence ID" value="SHI84279.1"/>
    <property type="molecule type" value="Genomic_DNA"/>
</dbReference>
<sequence length="223" mass="25422">MSKINIFMIDDHPMMIEGYKSILSYNSLDVEVDVVAAHNCKEAYDRINFTTNENAFDVVFLDLSLPAYEEKNINSGEDLAYLLRDKFPNTKIIILTSHAEAFLLYDLKKKVNPEGILVKSDFSAEELLNAFETILKGEIFESKTVRESIDEILQSKDKILLDETNREIIRLLAQGVLTKNMPQYINLGISAIDKRKAQIKDYFLIKGGSDEDIVRLSKKHGLI</sequence>
<protein>
    <submittedName>
        <fullName evidence="3">DNA-binding response regulator, NarL/FixJ family, contains REC and HTH domains</fullName>
    </submittedName>
</protein>
<keyword evidence="4" id="KW-1185">Reference proteome</keyword>
<organism evidence="3 4">
    <name type="scientific">Flavobacterium haoranii</name>
    <dbReference type="NCBI Taxonomy" id="683124"/>
    <lineage>
        <taxon>Bacteria</taxon>
        <taxon>Pseudomonadati</taxon>
        <taxon>Bacteroidota</taxon>
        <taxon>Flavobacteriia</taxon>
        <taxon>Flavobacteriales</taxon>
        <taxon>Flavobacteriaceae</taxon>
        <taxon>Flavobacterium</taxon>
    </lineage>
</organism>
<dbReference type="AlphaFoldDB" id="A0A1M6EFW6"/>
<name>A0A1M6EFW6_9FLAO</name>
<dbReference type="PROSITE" id="PS50110">
    <property type="entry name" value="RESPONSE_REGULATORY"/>
    <property type="match status" value="1"/>
</dbReference>
<dbReference type="GO" id="GO:0000160">
    <property type="term" value="P:phosphorelay signal transduction system"/>
    <property type="evidence" value="ECO:0007669"/>
    <property type="project" value="InterPro"/>
</dbReference>
<dbReference type="RefSeq" id="WP_072782154.1">
    <property type="nucleotide sequence ID" value="NZ_CP045292.1"/>
</dbReference>
<dbReference type="InterPro" id="IPR051015">
    <property type="entry name" value="EvgA-like"/>
</dbReference>
<dbReference type="InterPro" id="IPR058245">
    <property type="entry name" value="NreC/VraR/RcsB-like_REC"/>
</dbReference>
<dbReference type="Proteomes" id="UP000184232">
    <property type="component" value="Unassembled WGS sequence"/>
</dbReference>
<reference evidence="3 4" key="1">
    <citation type="submission" date="2016-11" db="EMBL/GenBank/DDBJ databases">
        <authorList>
            <person name="Jaros S."/>
            <person name="Januszkiewicz K."/>
            <person name="Wedrychowicz H."/>
        </authorList>
    </citation>
    <scope>NUCLEOTIDE SEQUENCE [LARGE SCALE GENOMIC DNA]</scope>
    <source>
        <strain evidence="3 4">DSM 22807</strain>
    </source>
</reference>
<gene>
    <name evidence="3" type="ORF">SAMN05444337_0934</name>
</gene>
<feature type="modified residue" description="4-aspartylphosphate" evidence="1">
    <location>
        <position position="62"/>
    </location>
</feature>
<feature type="domain" description="Response regulatory" evidence="2">
    <location>
        <begin position="5"/>
        <end position="135"/>
    </location>
</feature>
<dbReference type="OrthoDB" id="651456at2"/>
<dbReference type="PANTHER" id="PTHR45566:SF1">
    <property type="entry name" value="HTH-TYPE TRANSCRIPTIONAL REGULATOR YHJB-RELATED"/>
    <property type="match status" value="1"/>
</dbReference>
<proteinExistence type="predicted"/>
<dbReference type="STRING" id="683124.SAMN05444337_0934"/>
<dbReference type="SMART" id="SM00448">
    <property type="entry name" value="REC"/>
    <property type="match status" value="1"/>
</dbReference>
<keyword evidence="3" id="KW-0238">DNA-binding</keyword>
<dbReference type="GO" id="GO:0003677">
    <property type="term" value="F:DNA binding"/>
    <property type="evidence" value="ECO:0007669"/>
    <property type="project" value="UniProtKB-KW"/>
</dbReference>
<dbReference type="InterPro" id="IPR001789">
    <property type="entry name" value="Sig_transdc_resp-reg_receiver"/>
</dbReference>
<keyword evidence="1" id="KW-0597">Phosphoprotein</keyword>
<evidence type="ECO:0000313" key="3">
    <source>
        <dbReference type="EMBL" id="SHI84279.1"/>
    </source>
</evidence>